<dbReference type="PROSITE" id="PS50110">
    <property type="entry name" value="RESPONSE_REGULATORY"/>
    <property type="match status" value="1"/>
</dbReference>
<evidence type="ECO:0000259" key="2">
    <source>
        <dbReference type="PROSITE" id="PS50110"/>
    </source>
</evidence>
<dbReference type="InterPro" id="IPR011006">
    <property type="entry name" value="CheY-like_superfamily"/>
</dbReference>
<name>A0A1A9I1E2_9BACT</name>
<dbReference type="KEGG" id="nia:A8C56_07710"/>
<dbReference type="AlphaFoldDB" id="A0A1A9I1E2"/>
<dbReference type="RefSeq" id="WP_067754126.1">
    <property type="nucleotide sequence ID" value="NZ_CP015772.1"/>
</dbReference>
<proteinExistence type="predicted"/>
<comment type="caution">
    <text evidence="1">Lacks conserved residue(s) required for the propagation of feature annotation.</text>
</comment>
<organism evidence="3 4">
    <name type="scientific">Niabella ginsenosidivorans</name>
    <dbReference type="NCBI Taxonomy" id="1176587"/>
    <lineage>
        <taxon>Bacteria</taxon>
        <taxon>Pseudomonadati</taxon>
        <taxon>Bacteroidota</taxon>
        <taxon>Chitinophagia</taxon>
        <taxon>Chitinophagales</taxon>
        <taxon>Chitinophagaceae</taxon>
        <taxon>Niabella</taxon>
    </lineage>
</organism>
<feature type="domain" description="Response regulatory" evidence="2">
    <location>
        <begin position="2"/>
        <end position="63"/>
    </location>
</feature>
<dbReference type="STRING" id="1176587.A8C56_07710"/>
<dbReference type="EMBL" id="CP015772">
    <property type="protein sequence ID" value="ANH80879.1"/>
    <property type="molecule type" value="Genomic_DNA"/>
</dbReference>
<evidence type="ECO:0000313" key="4">
    <source>
        <dbReference type="Proteomes" id="UP000077667"/>
    </source>
</evidence>
<dbReference type="GO" id="GO:0000160">
    <property type="term" value="P:phosphorelay signal transduction system"/>
    <property type="evidence" value="ECO:0007669"/>
    <property type="project" value="InterPro"/>
</dbReference>
<dbReference type="SUPFAM" id="SSF52172">
    <property type="entry name" value="CheY-like"/>
    <property type="match status" value="1"/>
</dbReference>
<accession>A0A1A9I1E2</accession>
<keyword evidence="4" id="KW-1185">Reference proteome</keyword>
<sequence>MKVLIIEDETELQGVIQHSLAEEGYLMETAGNFDQALDKIISYEYDCILLHYAAGRQWSGIAF</sequence>
<evidence type="ECO:0000313" key="3">
    <source>
        <dbReference type="EMBL" id="ANH80879.1"/>
    </source>
</evidence>
<gene>
    <name evidence="3" type="ORF">A8C56_07710</name>
</gene>
<dbReference type="Gene3D" id="3.40.50.2300">
    <property type="match status" value="1"/>
</dbReference>
<dbReference type="InterPro" id="IPR001789">
    <property type="entry name" value="Sig_transdc_resp-reg_receiver"/>
</dbReference>
<reference evidence="3 4" key="1">
    <citation type="submission" date="2016-05" db="EMBL/GenBank/DDBJ databases">
        <title>Niabella ginsenosidivorans BS26 whole genome sequencing.</title>
        <authorList>
            <person name="Im W.T."/>
            <person name="Siddiqi M.Z."/>
        </authorList>
    </citation>
    <scope>NUCLEOTIDE SEQUENCE [LARGE SCALE GENOMIC DNA]</scope>
    <source>
        <strain evidence="3 4">BS26</strain>
    </source>
</reference>
<dbReference type="Proteomes" id="UP000077667">
    <property type="component" value="Chromosome"/>
</dbReference>
<evidence type="ECO:0000256" key="1">
    <source>
        <dbReference type="PROSITE-ProRule" id="PRU00169"/>
    </source>
</evidence>
<protein>
    <recommendedName>
        <fullName evidence="2">Response regulatory domain-containing protein</fullName>
    </recommendedName>
</protein>